<dbReference type="InterPro" id="IPR004776">
    <property type="entry name" value="Mem_transp_PIN-like"/>
</dbReference>
<dbReference type="PANTHER" id="PTHR36838:SF4">
    <property type="entry name" value="AUXIN EFFLUX CARRIER FAMILY PROTEIN"/>
    <property type="match status" value="1"/>
</dbReference>
<gene>
    <name evidence="8" type="ORF">VXJ25_05575</name>
</gene>
<proteinExistence type="predicted"/>
<reference evidence="8 9" key="1">
    <citation type="submission" date="2024-01" db="EMBL/GenBank/DDBJ databases">
        <title>Description of Olsenella sp. nov., isolated from pig feces.</title>
        <authorList>
            <person name="Chang Y.-H."/>
        </authorList>
    </citation>
    <scope>NUCLEOTIDE SEQUENCE [LARGE SCALE GENOMIC DNA]</scope>
    <source>
        <strain evidence="8 9">YH-ols2223</strain>
    </source>
</reference>
<organism evidence="8 9">
    <name type="scientific">Olsenella absiana</name>
    <dbReference type="NCBI Taxonomy" id="3115222"/>
    <lineage>
        <taxon>Bacteria</taxon>
        <taxon>Bacillati</taxon>
        <taxon>Actinomycetota</taxon>
        <taxon>Coriobacteriia</taxon>
        <taxon>Coriobacteriales</taxon>
        <taxon>Atopobiaceae</taxon>
        <taxon>Olsenella</taxon>
    </lineage>
</organism>
<feature type="transmembrane region" description="Helical" evidence="7">
    <location>
        <begin position="173"/>
        <end position="192"/>
    </location>
</feature>
<keyword evidence="3" id="KW-1003">Cell membrane</keyword>
<feature type="transmembrane region" description="Helical" evidence="7">
    <location>
        <begin position="68"/>
        <end position="91"/>
    </location>
</feature>
<evidence type="ECO:0000256" key="3">
    <source>
        <dbReference type="ARBA" id="ARBA00022475"/>
    </source>
</evidence>
<protein>
    <submittedName>
        <fullName evidence="8">AEC family transporter</fullName>
    </submittedName>
</protein>
<dbReference type="Pfam" id="PF03547">
    <property type="entry name" value="Mem_trans"/>
    <property type="match status" value="1"/>
</dbReference>
<feature type="transmembrane region" description="Helical" evidence="7">
    <location>
        <begin position="6"/>
        <end position="25"/>
    </location>
</feature>
<evidence type="ECO:0000256" key="4">
    <source>
        <dbReference type="ARBA" id="ARBA00022692"/>
    </source>
</evidence>
<name>A0ABU7RA38_9ACTN</name>
<evidence type="ECO:0000256" key="7">
    <source>
        <dbReference type="SAM" id="Phobius"/>
    </source>
</evidence>
<keyword evidence="6 7" id="KW-0472">Membrane</keyword>
<feature type="transmembrane region" description="Helical" evidence="7">
    <location>
        <begin position="263"/>
        <end position="282"/>
    </location>
</feature>
<evidence type="ECO:0000256" key="1">
    <source>
        <dbReference type="ARBA" id="ARBA00004141"/>
    </source>
</evidence>
<evidence type="ECO:0000256" key="5">
    <source>
        <dbReference type="ARBA" id="ARBA00022989"/>
    </source>
</evidence>
<evidence type="ECO:0000256" key="6">
    <source>
        <dbReference type="ARBA" id="ARBA00023136"/>
    </source>
</evidence>
<feature type="transmembrane region" description="Helical" evidence="7">
    <location>
        <begin position="198"/>
        <end position="219"/>
    </location>
</feature>
<feature type="transmembrane region" description="Helical" evidence="7">
    <location>
        <begin position="103"/>
        <end position="122"/>
    </location>
</feature>
<dbReference type="RefSeq" id="WP_330958228.1">
    <property type="nucleotide sequence ID" value="NZ_JAZGJQ010000004.1"/>
</dbReference>
<feature type="transmembrane region" description="Helical" evidence="7">
    <location>
        <begin position="128"/>
        <end position="152"/>
    </location>
</feature>
<accession>A0ABU7RA38</accession>
<feature type="transmembrane region" description="Helical" evidence="7">
    <location>
        <begin position="37"/>
        <end position="56"/>
    </location>
</feature>
<keyword evidence="5 7" id="KW-1133">Transmembrane helix</keyword>
<feature type="transmembrane region" description="Helical" evidence="7">
    <location>
        <begin position="289"/>
        <end position="313"/>
    </location>
</feature>
<sequence>MDSLVFSINATSPIFLTMLLGMLLRRLGMMDDRFADYLNAFVFKVALPVLLFQDLATQDFVAAWDGRFVLFCFVVTAASMAAIVLLSRLVVRDVPQRGEFVQASYRSSAAILGIAFINNVYGSSPTTMAALMILGSVPLYNVFAVVVLTLTAGGDGSSRPSVESMVRKAAHGVVTNPIILGIAAGFAWSLLGLPVPKILASTISNVAVLATPLGLMAMGAQFRFRSARGSLGVAGVASLIKLVGLVAVFMPLAIHLGFRNQQLIALLVMLGSASTVSCYVMARNMGHDGVLTSTIVMMTTAGCALTLTMWLWMLRAGGFVA</sequence>
<evidence type="ECO:0000313" key="9">
    <source>
        <dbReference type="Proteomes" id="UP001332931"/>
    </source>
</evidence>
<comment type="subcellular location">
    <subcellularLocation>
        <location evidence="1">Membrane</location>
        <topology evidence="1">Multi-pass membrane protein</topology>
    </subcellularLocation>
</comment>
<keyword evidence="9" id="KW-1185">Reference proteome</keyword>
<evidence type="ECO:0000313" key="8">
    <source>
        <dbReference type="EMBL" id="MEE6147462.1"/>
    </source>
</evidence>
<keyword evidence="2" id="KW-0813">Transport</keyword>
<comment type="caution">
    <text evidence="8">The sequence shown here is derived from an EMBL/GenBank/DDBJ whole genome shotgun (WGS) entry which is preliminary data.</text>
</comment>
<keyword evidence="4 7" id="KW-0812">Transmembrane</keyword>
<evidence type="ECO:0000256" key="2">
    <source>
        <dbReference type="ARBA" id="ARBA00022448"/>
    </source>
</evidence>
<dbReference type="Proteomes" id="UP001332931">
    <property type="component" value="Unassembled WGS sequence"/>
</dbReference>
<dbReference type="PANTHER" id="PTHR36838">
    <property type="entry name" value="AUXIN EFFLUX CARRIER FAMILY PROTEIN"/>
    <property type="match status" value="1"/>
</dbReference>
<dbReference type="EMBL" id="JAZGJQ010000004">
    <property type="protein sequence ID" value="MEE6147462.1"/>
    <property type="molecule type" value="Genomic_DNA"/>
</dbReference>
<feature type="transmembrane region" description="Helical" evidence="7">
    <location>
        <begin position="231"/>
        <end position="257"/>
    </location>
</feature>